<evidence type="ECO:0000256" key="1">
    <source>
        <dbReference type="SAM" id="MobiDB-lite"/>
    </source>
</evidence>
<comment type="caution">
    <text evidence="2">The sequence shown here is derived from an EMBL/GenBank/DDBJ whole genome shotgun (WGS) entry which is preliminary data.</text>
</comment>
<protein>
    <submittedName>
        <fullName evidence="2">Uncharacterized protein</fullName>
    </submittedName>
</protein>
<reference evidence="2 3" key="1">
    <citation type="submission" date="2020-02" db="EMBL/GenBank/DDBJ databases">
        <title>Comparative genomics of the hypocrealean fungal genus Beauvera.</title>
        <authorList>
            <person name="Showalter D.N."/>
            <person name="Bushley K.E."/>
            <person name="Rehner S.A."/>
        </authorList>
    </citation>
    <scope>NUCLEOTIDE SEQUENCE [LARGE SCALE GENOMIC DNA]</scope>
    <source>
        <strain evidence="2 3">ARSEF4384</strain>
    </source>
</reference>
<feature type="region of interest" description="Disordered" evidence="1">
    <location>
        <begin position="94"/>
        <end position="163"/>
    </location>
</feature>
<evidence type="ECO:0000313" key="2">
    <source>
        <dbReference type="EMBL" id="KAK8140891.1"/>
    </source>
</evidence>
<dbReference type="EMBL" id="JAAHCF010001415">
    <property type="protein sequence ID" value="KAK8140891.1"/>
    <property type="molecule type" value="Genomic_DNA"/>
</dbReference>
<sequence>MADFLTEACVHFSIIAGSATTLKPLLVSFYPAHLEPAEASTSGTRSKQRTRGRAIDYRLERTKPAILTMGNRTCNRISIHRAAVSDITWRPMGQGSLKTPAPPVVESATENGTRAARSSTRLHNNSGVEVRQWDAIPGTLRSGGAPRTPPGSSTSDDSGRMMIQKTEVMEKECVR</sequence>
<accession>A0AAW0RFQ6</accession>
<evidence type="ECO:0000313" key="3">
    <source>
        <dbReference type="Proteomes" id="UP001397290"/>
    </source>
</evidence>
<feature type="compositionally biased region" description="Polar residues" evidence="1">
    <location>
        <begin position="108"/>
        <end position="127"/>
    </location>
</feature>
<dbReference type="Proteomes" id="UP001397290">
    <property type="component" value="Unassembled WGS sequence"/>
</dbReference>
<organism evidence="2 3">
    <name type="scientific">Beauveria asiatica</name>
    <dbReference type="NCBI Taxonomy" id="1069075"/>
    <lineage>
        <taxon>Eukaryota</taxon>
        <taxon>Fungi</taxon>
        <taxon>Dikarya</taxon>
        <taxon>Ascomycota</taxon>
        <taxon>Pezizomycotina</taxon>
        <taxon>Sordariomycetes</taxon>
        <taxon>Hypocreomycetidae</taxon>
        <taxon>Hypocreales</taxon>
        <taxon>Cordycipitaceae</taxon>
        <taxon>Beauveria</taxon>
    </lineage>
</organism>
<dbReference type="AlphaFoldDB" id="A0AAW0RFQ6"/>
<gene>
    <name evidence="2" type="ORF">G3M48_001478</name>
</gene>
<name>A0AAW0RFQ6_9HYPO</name>
<proteinExistence type="predicted"/>
<keyword evidence="3" id="KW-1185">Reference proteome</keyword>